<organism evidence="2 3">
    <name type="scientific">Methylococcus capsulatus (strain ATCC 33009 / NCIMB 11132 / Bath)</name>
    <dbReference type="NCBI Taxonomy" id="243233"/>
    <lineage>
        <taxon>Bacteria</taxon>
        <taxon>Pseudomonadati</taxon>
        <taxon>Pseudomonadota</taxon>
        <taxon>Gammaproteobacteria</taxon>
        <taxon>Methylococcales</taxon>
        <taxon>Methylococcaceae</taxon>
        <taxon>Methylococcus</taxon>
    </lineage>
</organism>
<protein>
    <submittedName>
        <fullName evidence="2">Uncharacterized protein</fullName>
    </submittedName>
</protein>
<name>Q607I9_METCA</name>
<sequence>MPRPPPPPRLPDERLDGSETAPAGVKSRRSLSPDRTFGSRPASAGVSPTVPLRPMPDRGRSASTRRLRSRGDPVPSAENRARSGGVNGKVPVIPCMASTWIKRHTDSGKRYR</sequence>
<proteinExistence type="predicted"/>
<dbReference type="EMBL" id="AE017282">
    <property type="protein sequence ID" value="AAU92238.1"/>
    <property type="molecule type" value="Genomic_DNA"/>
</dbReference>
<accession>Q607I9</accession>
<evidence type="ECO:0000256" key="1">
    <source>
        <dbReference type="SAM" id="MobiDB-lite"/>
    </source>
</evidence>
<evidence type="ECO:0000313" key="2">
    <source>
        <dbReference type="EMBL" id="AAU92238.1"/>
    </source>
</evidence>
<dbReference type="KEGG" id="mca:MCA1771"/>
<dbReference type="HOGENOM" id="CLU_2142936_0_0_6"/>
<dbReference type="Proteomes" id="UP000006821">
    <property type="component" value="Chromosome"/>
</dbReference>
<gene>
    <name evidence="2" type="ordered locus">MCA1771</name>
</gene>
<feature type="region of interest" description="Disordered" evidence="1">
    <location>
        <begin position="1"/>
        <end position="91"/>
    </location>
</feature>
<dbReference type="AlphaFoldDB" id="Q607I9"/>
<reference evidence="2 3" key="1">
    <citation type="journal article" date="2004" name="PLoS Biol.">
        <title>Genomic insights into methanotrophy: the complete genome sequence of Methylococcus capsulatus (Bath).</title>
        <authorList>
            <person name="Ward N.L."/>
            <person name="Larsen O."/>
            <person name="Sakwa J."/>
            <person name="Bruseth L."/>
            <person name="Khouri H.M."/>
            <person name="Durkin A.S."/>
            <person name="Dimitrov G."/>
            <person name="Jiang L."/>
            <person name="Scanlan D."/>
            <person name="Kang K.H."/>
            <person name="Lewis M.R."/>
            <person name="Nelson K.E."/>
            <person name="Methe B.A."/>
            <person name="Wu M."/>
            <person name="Heidelberg J.F."/>
            <person name="Paulsen I.T."/>
            <person name="Fouts D.E."/>
            <person name="Ravel J."/>
            <person name="Tettelin H."/>
            <person name="Ren Q."/>
            <person name="Read T.D."/>
            <person name="DeBoy R.T."/>
            <person name="Seshadri R."/>
            <person name="Salzberg S.L."/>
            <person name="Jensen H.B."/>
            <person name="Birkeland N.K."/>
            <person name="Nelson W.C."/>
            <person name="Dodson R.J."/>
            <person name="Grindhaug S.H."/>
            <person name="Holt I.E."/>
            <person name="Eidhammer I."/>
            <person name="Jonasen I."/>
            <person name="Vanaken S."/>
            <person name="Utterback T.R."/>
            <person name="Feldblyum T.V."/>
            <person name="Fraser C.M."/>
            <person name="Lillehaug J.R."/>
            <person name="Eisen J.A."/>
        </authorList>
    </citation>
    <scope>NUCLEOTIDE SEQUENCE [LARGE SCALE GENOMIC DNA]</scope>
    <source>
        <strain evidence="3">ATCC 33009 / NCIMB 11132 / Bath</strain>
    </source>
</reference>
<evidence type="ECO:0000313" key="3">
    <source>
        <dbReference type="Proteomes" id="UP000006821"/>
    </source>
</evidence>